<evidence type="ECO:0000256" key="6">
    <source>
        <dbReference type="ARBA" id="ARBA00023015"/>
    </source>
</evidence>
<evidence type="ECO:0000256" key="8">
    <source>
        <dbReference type="ARBA" id="ARBA00023242"/>
    </source>
</evidence>
<evidence type="ECO:0000256" key="9">
    <source>
        <dbReference type="ARBA" id="ARBA00048940"/>
    </source>
</evidence>
<keyword evidence="12" id="KW-1185">Reference proteome</keyword>
<dbReference type="InterPro" id="IPR051236">
    <property type="entry name" value="HAT_RTT109-like"/>
</dbReference>
<feature type="compositionally biased region" description="Basic and acidic residues" evidence="10">
    <location>
        <begin position="554"/>
        <end position="566"/>
    </location>
</feature>
<feature type="region of interest" description="Disordered" evidence="10">
    <location>
        <begin position="545"/>
        <end position="600"/>
    </location>
</feature>
<keyword evidence="7" id="KW-0804">Transcription</keyword>
<feature type="compositionally biased region" description="Pro residues" evidence="10">
    <location>
        <begin position="352"/>
        <end position="365"/>
    </location>
</feature>
<evidence type="ECO:0000256" key="4">
    <source>
        <dbReference type="ARBA" id="ARBA00022763"/>
    </source>
</evidence>
<evidence type="ECO:0000313" key="11">
    <source>
        <dbReference type="EMBL" id="KAK1852569.1"/>
    </source>
</evidence>
<feature type="compositionally biased region" description="Basic and acidic residues" evidence="10">
    <location>
        <begin position="396"/>
        <end position="406"/>
    </location>
</feature>
<dbReference type="PANTHER" id="PTHR31571">
    <property type="entry name" value="ALTERED INHERITANCE OF MITOCHONDRIA PROTEIN 6"/>
    <property type="match status" value="1"/>
</dbReference>
<comment type="caution">
    <text evidence="11">The sequence shown here is derived from an EMBL/GenBank/DDBJ whole genome shotgun (WGS) entry which is preliminary data.</text>
</comment>
<sequence>MATPNRAKTTAQSSALLVEKLAAVLPKGYRFGVYHLSTPPTKSQALYSAPPDERDDRTFCEKHFLAISIDSRPKTTDETSKDITTKDTDAKQVLVLALEVYIYTTAYSSTIFVAKADSTGYLKLLNLPKGTTSPVKEISSAFVIYLVEQRRRKGIQTVVSLFARAQNQYLFPGSVDYSGKHVLDDRGLVKWWCKVLDPLLEKPPVGNGDPWGSVKGYLVIPGLDDYETKAFIPRGPKSAANWVLGHALEKISHYTKEYDWVPARCLIPRFPDDPKSRFRDELDEEAGKSKQVKTTGLWKSVKTLETFWEMMAFRQECSSGRLTGFIWAVFDPEAETLDEQPRRESAASTLPTPNPLFDPSNPPTTPSRQKAVRPTTPMSTPRKLFPVSPSGTPTKKSGEKKADDKKSQKKKKKTGIVMTRQPRIKKHQRNYLLDKPISTAYYYWPAEGRGRRIVDEAGYKRTNELLLHLDFSKLELATGSTRRWINEVGMGETWGLDVVGKREIPAPVSNESSAGEVNNLSGLIKRKRPDDAAKDEPANKVNVLATGLVRKKPKTEEAADEKKAEETPAVNVLGGGLIRKKPKADDAQKAEEVPAVKADA</sequence>
<keyword evidence="4" id="KW-0227">DNA damage</keyword>
<dbReference type="SMART" id="SM01250">
    <property type="entry name" value="KAT11"/>
    <property type="match status" value="1"/>
</dbReference>
<evidence type="ECO:0000313" key="12">
    <source>
        <dbReference type="Proteomes" id="UP001243330"/>
    </source>
</evidence>
<dbReference type="GO" id="GO:0005634">
    <property type="term" value="C:nucleus"/>
    <property type="evidence" value="ECO:0007669"/>
    <property type="project" value="UniProtKB-SubCell"/>
</dbReference>
<dbReference type="Pfam" id="PF08214">
    <property type="entry name" value="HAT_KAT11"/>
    <property type="match status" value="1"/>
</dbReference>
<dbReference type="GO" id="GO:0006355">
    <property type="term" value="P:regulation of DNA-templated transcription"/>
    <property type="evidence" value="ECO:0007669"/>
    <property type="project" value="InterPro"/>
</dbReference>
<gene>
    <name evidence="11" type="ORF">CCHR01_04823</name>
</gene>
<keyword evidence="8" id="KW-0539">Nucleus</keyword>
<dbReference type="InterPro" id="IPR016849">
    <property type="entry name" value="Rtt109"/>
</dbReference>
<dbReference type="EC" id="2.3.1.48" evidence="2"/>
<dbReference type="Proteomes" id="UP001243330">
    <property type="component" value="Unassembled WGS sequence"/>
</dbReference>
<dbReference type="PROSITE" id="PS51728">
    <property type="entry name" value="RTT109_HAT"/>
    <property type="match status" value="1"/>
</dbReference>
<protein>
    <recommendedName>
        <fullName evidence="2">histone acetyltransferase</fullName>
        <ecNumber evidence="2">2.3.1.48</ecNumber>
    </recommendedName>
</protein>
<feature type="region of interest" description="Disordered" evidence="10">
    <location>
        <begin position="336"/>
        <end position="416"/>
    </location>
</feature>
<organism evidence="11 12">
    <name type="scientific">Colletotrichum chrysophilum</name>
    <dbReference type="NCBI Taxonomy" id="1836956"/>
    <lineage>
        <taxon>Eukaryota</taxon>
        <taxon>Fungi</taxon>
        <taxon>Dikarya</taxon>
        <taxon>Ascomycota</taxon>
        <taxon>Pezizomycotina</taxon>
        <taxon>Sordariomycetes</taxon>
        <taxon>Hypocreomycetidae</taxon>
        <taxon>Glomerellales</taxon>
        <taxon>Glomerellaceae</taxon>
        <taxon>Colletotrichum</taxon>
        <taxon>Colletotrichum gloeosporioides species complex</taxon>
    </lineage>
</organism>
<evidence type="ECO:0000256" key="2">
    <source>
        <dbReference type="ARBA" id="ARBA00013184"/>
    </source>
</evidence>
<name>A0AAD9EI82_9PEZI</name>
<comment type="catalytic activity">
    <reaction evidence="9">
        <text>L-lysyl-[histone] + acetyl-CoA = N(6)-acetyl-L-lysyl-[histone] + CoA + H(+)</text>
        <dbReference type="Rhea" id="RHEA:21992"/>
        <dbReference type="Rhea" id="RHEA-COMP:9845"/>
        <dbReference type="Rhea" id="RHEA-COMP:11338"/>
        <dbReference type="ChEBI" id="CHEBI:15378"/>
        <dbReference type="ChEBI" id="CHEBI:29969"/>
        <dbReference type="ChEBI" id="CHEBI:57287"/>
        <dbReference type="ChEBI" id="CHEBI:57288"/>
        <dbReference type="ChEBI" id="CHEBI:61930"/>
        <dbReference type="EC" id="2.3.1.48"/>
    </reaction>
    <physiologicalReaction direction="left-to-right" evidence="9">
        <dbReference type="Rhea" id="RHEA:21993"/>
    </physiologicalReaction>
</comment>
<dbReference type="EMBL" id="JAQOWY010000072">
    <property type="protein sequence ID" value="KAK1852569.1"/>
    <property type="molecule type" value="Genomic_DNA"/>
</dbReference>
<keyword evidence="6" id="KW-0805">Transcription regulation</keyword>
<accession>A0AAD9EI82</accession>
<comment type="subcellular location">
    <subcellularLocation>
        <location evidence="1">Nucleus</location>
    </subcellularLocation>
</comment>
<evidence type="ECO:0000256" key="7">
    <source>
        <dbReference type="ARBA" id="ARBA00023163"/>
    </source>
</evidence>
<feature type="compositionally biased region" description="Basic and acidic residues" evidence="10">
    <location>
        <begin position="583"/>
        <end position="600"/>
    </location>
</feature>
<evidence type="ECO:0000256" key="5">
    <source>
        <dbReference type="ARBA" id="ARBA00022990"/>
    </source>
</evidence>
<keyword evidence="3" id="KW-0808">Transferase</keyword>
<dbReference type="PANTHER" id="PTHR31571:SF2">
    <property type="entry name" value="HISTONE ACETYLTRANSFERASE RTT109"/>
    <property type="match status" value="1"/>
</dbReference>
<proteinExistence type="predicted"/>
<evidence type="ECO:0000256" key="3">
    <source>
        <dbReference type="ARBA" id="ARBA00022679"/>
    </source>
</evidence>
<dbReference type="InterPro" id="IPR013178">
    <property type="entry name" value="Histone_AcTrfase_Rtt109/CBP"/>
</dbReference>
<dbReference type="GO" id="GO:0032931">
    <property type="term" value="F:histone H3K56 acetyltransferase activity"/>
    <property type="evidence" value="ECO:0007669"/>
    <property type="project" value="TreeGrafter"/>
</dbReference>
<reference evidence="11" key="1">
    <citation type="submission" date="2023-01" db="EMBL/GenBank/DDBJ databases">
        <title>Colletotrichum chrysophilum M932 genome sequence.</title>
        <authorList>
            <person name="Baroncelli R."/>
        </authorList>
    </citation>
    <scope>NUCLEOTIDE SEQUENCE</scope>
    <source>
        <strain evidence="11">M932</strain>
    </source>
</reference>
<dbReference type="AlphaFoldDB" id="A0AAD9EI82"/>
<evidence type="ECO:0000256" key="10">
    <source>
        <dbReference type="SAM" id="MobiDB-lite"/>
    </source>
</evidence>
<keyword evidence="5" id="KW-0007">Acetylation</keyword>
<dbReference type="GO" id="GO:0006974">
    <property type="term" value="P:DNA damage response"/>
    <property type="evidence" value="ECO:0007669"/>
    <property type="project" value="UniProtKB-KW"/>
</dbReference>
<evidence type="ECO:0000256" key="1">
    <source>
        <dbReference type="ARBA" id="ARBA00004123"/>
    </source>
</evidence>